<reference evidence="4" key="1">
    <citation type="journal article" date="2015" name="Nat. Genet.">
        <title>The genome and transcriptome of the zoonotic hookworm Ancylostoma ceylanicum identify infection-specific gene families.</title>
        <authorList>
            <person name="Schwarz E.M."/>
            <person name="Hu Y."/>
            <person name="Antoshechkin I."/>
            <person name="Miller M.M."/>
            <person name="Sternberg P.W."/>
            <person name="Aroian R.V."/>
        </authorList>
    </citation>
    <scope>NUCLEOTIDE SEQUENCE</scope>
    <source>
        <strain evidence="4">HY135</strain>
    </source>
</reference>
<evidence type="ECO:0000313" key="3">
    <source>
        <dbReference type="EMBL" id="EYC07379.1"/>
    </source>
</evidence>
<dbReference type="PANTHER" id="PTHR21974">
    <property type="entry name" value="RE15880P"/>
    <property type="match status" value="1"/>
</dbReference>
<evidence type="ECO:0000256" key="2">
    <source>
        <dbReference type="SAM" id="MobiDB-lite"/>
    </source>
</evidence>
<dbReference type="STRING" id="53326.A0A016TWE9"/>
<dbReference type="EMBL" id="JARK01001407">
    <property type="protein sequence ID" value="EYC07379.1"/>
    <property type="molecule type" value="Genomic_DNA"/>
</dbReference>
<comment type="caution">
    <text evidence="3">The sequence shown here is derived from an EMBL/GenBank/DDBJ whole genome shotgun (WGS) entry which is preliminary data.</text>
</comment>
<protein>
    <submittedName>
        <fullName evidence="3">Uncharacterized protein</fullName>
    </submittedName>
</protein>
<feature type="compositionally biased region" description="Basic residues" evidence="2">
    <location>
        <begin position="583"/>
        <end position="593"/>
    </location>
</feature>
<evidence type="ECO:0000313" key="4">
    <source>
        <dbReference type="Proteomes" id="UP000024635"/>
    </source>
</evidence>
<evidence type="ECO:0000256" key="1">
    <source>
        <dbReference type="SAM" id="Coils"/>
    </source>
</evidence>
<sequence>MEESTGRVSLMLCAEKCDNKRALVTRSLYLAIHPRHVCLHGTIPTARKATKSPKGLRMGSGASKGSSSTKENERWADNVSTKGGKDKSDDEKKSIHKKTTKVSPLTSPNDDELSLKSDGEDRRSRRSDDSDKKRDKANVEKIQLTEGVVQDYINLEKAINKLERKNVLKKYESQTIYADNLKNTVEQLEAVLKELKKQTEREKSDLKNIEQPSVKDFLKQQGEWDSRFQKEKAEYEDALNKQDAVEKELELSRVKFETAQKVMEIYKQQTDNLLALYDKQDKMLIGIFGTDYASEKENILEGEVDEMMDWQQRVALAMFKWANGRVLLVHALTQITFGINRWQDIKKIEESNSRARYFAAAEARNNFIAAAQNVQSCRMYLNKVEFPYATEDEILLMEDTATNAFKNVQDDAVVKKALKVFQETQQKVARLIQWFDKVINDTIRKDLDQANNAVIKKQKALREERLALMKKQVSKELGHSMEFEYDAISDDELEKELKTLEEEAIKGMNAVKNKKISEILSYGPQDNATLPLNKLAPIPSKDALFGDVKQKLTELDTTRKEFVKRHYIQREKQAMAIQEKLKLRQQKNRRTRKERRESVAPV</sequence>
<keyword evidence="4" id="KW-1185">Reference proteome</keyword>
<gene>
    <name evidence="3" type="primary">Acey_s0071.g624</name>
    <name evidence="3" type="synonym">Acey-W03G9.7</name>
    <name evidence="3" type="ORF">Y032_0071g624</name>
</gene>
<feature type="region of interest" description="Disordered" evidence="2">
    <location>
        <begin position="582"/>
        <end position="602"/>
    </location>
</feature>
<feature type="compositionally biased region" description="Basic and acidic residues" evidence="2">
    <location>
        <begin position="113"/>
        <end position="137"/>
    </location>
</feature>
<dbReference type="AlphaFoldDB" id="A0A016TWE9"/>
<proteinExistence type="predicted"/>
<feature type="coiled-coil region" evidence="1">
    <location>
        <begin position="178"/>
        <end position="248"/>
    </location>
</feature>
<organism evidence="3 4">
    <name type="scientific">Ancylostoma ceylanicum</name>
    <dbReference type="NCBI Taxonomy" id="53326"/>
    <lineage>
        <taxon>Eukaryota</taxon>
        <taxon>Metazoa</taxon>
        <taxon>Ecdysozoa</taxon>
        <taxon>Nematoda</taxon>
        <taxon>Chromadorea</taxon>
        <taxon>Rhabditida</taxon>
        <taxon>Rhabditina</taxon>
        <taxon>Rhabditomorpha</taxon>
        <taxon>Strongyloidea</taxon>
        <taxon>Ancylostomatidae</taxon>
        <taxon>Ancylostomatinae</taxon>
        <taxon>Ancylostoma</taxon>
    </lineage>
</organism>
<feature type="region of interest" description="Disordered" evidence="2">
    <location>
        <begin position="47"/>
        <end position="137"/>
    </location>
</feature>
<dbReference type="OrthoDB" id="6432391at2759"/>
<feature type="compositionally biased region" description="Low complexity" evidence="2">
    <location>
        <begin position="59"/>
        <end position="68"/>
    </location>
</feature>
<accession>A0A016TWE9</accession>
<keyword evidence="1" id="KW-0175">Coiled coil</keyword>
<dbReference type="PANTHER" id="PTHR21974:SF2">
    <property type="entry name" value="RE15880P"/>
    <property type="match status" value="1"/>
</dbReference>
<feature type="compositionally biased region" description="Basic and acidic residues" evidence="2">
    <location>
        <begin position="83"/>
        <end position="93"/>
    </location>
</feature>
<dbReference type="GO" id="GO:0005929">
    <property type="term" value="C:cilium"/>
    <property type="evidence" value="ECO:0007669"/>
    <property type="project" value="TreeGrafter"/>
</dbReference>
<dbReference type="Proteomes" id="UP000024635">
    <property type="component" value="Unassembled WGS sequence"/>
</dbReference>
<name>A0A016TWE9_9BILA</name>